<reference evidence="1 2" key="1">
    <citation type="submission" date="2019-05" db="EMBL/GenBank/DDBJ databases">
        <title>Another draft genome of Portunus trituberculatus and its Hox gene families provides insights of decapod evolution.</title>
        <authorList>
            <person name="Jeong J.-H."/>
            <person name="Song I."/>
            <person name="Kim S."/>
            <person name="Choi T."/>
            <person name="Kim D."/>
            <person name="Ryu S."/>
            <person name="Kim W."/>
        </authorList>
    </citation>
    <scope>NUCLEOTIDE SEQUENCE [LARGE SCALE GENOMIC DNA]</scope>
    <source>
        <tissue evidence="1">Muscle</tissue>
    </source>
</reference>
<accession>A0A5B7J8W5</accession>
<comment type="caution">
    <text evidence="1">The sequence shown here is derived from an EMBL/GenBank/DDBJ whole genome shotgun (WGS) entry which is preliminary data.</text>
</comment>
<name>A0A5B7J8W5_PORTR</name>
<sequence length="93" mass="10063">MALVVSVAAAAVVVVVVATCVNRLSRGRAFPSGRPYRGSNVRPDWSVPSRGPLLLIFGDRWLPLPLLSLSSPSRKLKLSMSLSCVPWRPRVAP</sequence>
<evidence type="ECO:0000313" key="1">
    <source>
        <dbReference type="EMBL" id="MPC90456.1"/>
    </source>
</evidence>
<dbReference type="Proteomes" id="UP000324222">
    <property type="component" value="Unassembled WGS sequence"/>
</dbReference>
<dbReference type="AlphaFoldDB" id="A0A5B7J8W5"/>
<keyword evidence="2" id="KW-1185">Reference proteome</keyword>
<evidence type="ECO:0000313" key="2">
    <source>
        <dbReference type="Proteomes" id="UP000324222"/>
    </source>
</evidence>
<protein>
    <submittedName>
        <fullName evidence="1">Uncharacterized protein</fullName>
    </submittedName>
</protein>
<gene>
    <name evidence="1" type="ORF">E2C01_085444</name>
</gene>
<proteinExistence type="predicted"/>
<organism evidence="1 2">
    <name type="scientific">Portunus trituberculatus</name>
    <name type="common">Swimming crab</name>
    <name type="synonym">Neptunus trituberculatus</name>
    <dbReference type="NCBI Taxonomy" id="210409"/>
    <lineage>
        <taxon>Eukaryota</taxon>
        <taxon>Metazoa</taxon>
        <taxon>Ecdysozoa</taxon>
        <taxon>Arthropoda</taxon>
        <taxon>Crustacea</taxon>
        <taxon>Multicrustacea</taxon>
        <taxon>Malacostraca</taxon>
        <taxon>Eumalacostraca</taxon>
        <taxon>Eucarida</taxon>
        <taxon>Decapoda</taxon>
        <taxon>Pleocyemata</taxon>
        <taxon>Brachyura</taxon>
        <taxon>Eubrachyura</taxon>
        <taxon>Portunoidea</taxon>
        <taxon>Portunidae</taxon>
        <taxon>Portuninae</taxon>
        <taxon>Portunus</taxon>
    </lineage>
</organism>
<dbReference type="EMBL" id="VSRR010084444">
    <property type="protein sequence ID" value="MPC90456.1"/>
    <property type="molecule type" value="Genomic_DNA"/>
</dbReference>